<gene>
    <name evidence="8" type="ORF">SAMN02745120_0510</name>
</gene>
<name>A0A1T4ZXJ0_9FIRM</name>
<feature type="domain" description="Major facilitator superfamily (MFS) profile" evidence="7">
    <location>
        <begin position="28"/>
        <end position="421"/>
    </location>
</feature>
<feature type="transmembrane region" description="Helical" evidence="6">
    <location>
        <begin position="305"/>
        <end position="323"/>
    </location>
</feature>
<keyword evidence="9" id="KW-1185">Reference proteome</keyword>
<dbReference type="EMBL" id="FUYN01000001">
    <property type="protein sequence ID" value="SKB27412.1"/>
    <property type="molecule type" value="Genomic_DNA"/>
</dbReference>
<dbReference type="SUPFAM" id="SSF103473">
    <property type="entry name" value="MFS general substrate transporter"/>
    <property type="match status" value="1"/>
</dbReference>
<dbReference type="InterPro" id="IPR011701">
    <property type="entry name" value="MFS"/>
</dbReference>
<feature type="transmembrane region" description="Helical" evidence="6">
    <location>
        <begin position="26"/>
        <end position="46"/>
    </location>
</feature>
<evidence type="ECO:0000256" key="3">
    <source>
        <dbReference type="ARBA" id="ARBA00022692"/>
    </source>
</evidence>
<dbReference type="InterPro" id="IPR051337">
    <property type="entry name" value="OPA_Antiporter"/>
</dbReference>
<dbReference type="Gene3D" id="1.20.1250.20">
    <property type="entry name" value="MFS general substrate transporter like domains"/>
    <property type="match status" value="2"/>
</dbReference>
<reference evidence="9" key="1">
    <citation type="submission" date="2017-02" db="EMBL/GenBank/DDBJ databases">
        <authorList>
            <person name="Varghese N."/>
            <person name="Submissions S."/>
        </authorList>
    </citation>
    <scope>NUCLEOTIDE SEQUENCE [LARGE SCALE GENOMIC DNA]</scope>
    <source>
        <strain evidence="9">ATCC 35199</strain>
    </source>
</reference>
<keyword evidence="2" id="KW-0813">Transport</keyword>
<evidence type="ECO:0000313" key="9">
    <source>
        <dbReference type="Proteomes" id="UP000243406"/>
    </source>
</evidence>
<dbReference type="GO" id="GO:0061513">
    <property type="term" value="F:glucose 6-phosphate:phosphate antiporter activity"/>
    <property type="evidence" value="ECO:0007669"/>
    <property type="project" value="TreeGrafter"/>
</dbReference>
<feature type="transmembrane region" description="Helical" evidence="6">
    <location>
        <begin position="241"/>
        <end position="259"/>
    </location>
</feature>
<evidence type="ECO:0000256" key="6">
    <source>
        <dbReference type="SAM" id="Phobius"/>
    </source>
</evidence>
<evidence type="ECO:0000259" key="7">
    <source>
        <dbReference type="PROSITE" id="PS50850"/>
    </source>
</evidence>
<dbReference type="RefSeq" id="WP_079588489.1">
    <property type="nucleotide sequence ID" value="NZ_FUYN01000001.1"/>
</dbReference>
<feature type="transmembrane region" description="Helical" evidence="6">
    <location>
        <begin position="148"/>
        <end position="172"/>
    </location>
</feature>
<keyword evidence="3 6" id="KW-0812">Transmembrane</keyword>
<keyword evidence="5 6" id="KW-0472">Membrane</keyword>
<sequence>MEQSSIIDNKSKQSIKQRIIANKEGIIVWGALVINMILVFIQRLYIGVMPDYLMQRLNMDISQLSFLTSAAFYGYAVFQIPSGILIDKVGVRTLNIWGGLLTLLGSILFSLTNSYYLAWIARFFIGAGTSVVIISIMKVQALWFKPIYFSQLSALMALISNLGMFAGTLPLAVLIKFTGAQTTLYIISILSLLGLILVLFFVREKKEKNEELDVSNIHKARGFSQAIKEVLTTRGTYPSMLIIFFFISTMTSMMGLWAVNYLTSVYDMSKIAASGYVVFFTFGFIAGSPVMSLSDRLLKGNYKKSLLFFTGTYFLLWFYFLIIKAGKPPVNQIPVIFFLMGIAVMVHILAFTASKDANKIENAGVATSVVNTMEFIGSGIINFLIALNLQRGVPTEKAFLIILVFSAGAFIVSLFVRFDNQANS</sequence>
<feature type="transmembrane region" description="Helical" evidence="6">
    <location>
        <begin position="66"/>
        <end position="86"/>
    </location>
</feature>
<organism evidence="8 9">
    <name type="scientific">Acetoanaerobium noterae</name>
    <dbReference type="NCBI Taxonomy" id="745369"/>
    <lineage>
        <taxon>Bacteria</taxon>
        <taxon>Bacillati</taxon>
        <taxon>Bacillota</taxon>
        <taxon>Clostridia</taxon>
        <taxon>Peptostreptococcales</taxon>
        <taxon>Filifactoraceae</taxon>
        <taxon>Acetoanaerobium</taxon>
    </lineage>
</organism>
<dbReference type="PANTHER" id="PTHR43826">
    <property type="entry name" value="GLUCOSE-6-PHOSPHATE EXCHANGER SLC37A4"/>
    <property type="match status" value="1"/>
</dbReference>
<protein>
    <submittedName>
        <fullName evidence="8">Sugar phosphate permease</fullName>
    </submittedName>
</protein>
<feature type="transmembrane region" description="Helical" evidence="6">
    <location>
        <begin position="335"/>
        <end position="353"/>
    </location>
</feature>
<dbReference type="GO" id="GO:0035435">
    <property type="term" value="P:phosphate ion transmembrane transport"/>
    <property type="evidence" value="ECO:0007669"/>
    <property type="project" value="TreeGrafter"/>
</dbReference>
<feature type="transmembrane region" description="Helical" evidence="6">
    <location>
        <begin position="117"/>
        <end position="136"/>
    </location>
</feature>
<feature type="transmembrane region" description="Helical" evidence="6">
    <location>
        <begin position="93"/>
        <end position="111"/>
    </location>
</feature>
<feature type="transmembrane region" description="Helical" evidence="6">
    <location>
        <begin position="365"/>
        <end position="386"/>
    </location>
</feature>
<proteinExistence type="predicted"/>
<accession>A0A1T4ZXJ0</accession>
<dbReference type="Pfam" id="PF07690">
    <property type="entry name" value="MFS_1"/>
    <property type="match status" value="1"/>
</dbReference>
<dbReference type="PROSITE" id="PS50850">
    <property type="entry name" value="MFS"/>
    <property type="match status" value="1"/>
</dbReference>
<dbReference type="InterPro" id="IPR036259">
    <property type="entry name" value="MFS_trans_sf"/>
</dbReference>
<dbReference type="Proteomes" id="UP000243406">
    <property type="component" value="Unassembled WGS sequence"/>
</dbReference>
<evidence type="ECO:0000256" key="2">
    <source>
        <dbReference type="ARBA" id="ARBA00022448"/>
    </source>
</evidence>
<dbReference type="OrthoDB" id="9773404at2"/>
<feature type="transmembrane region" description="Helical" evidence="6">
    <location>
        <begin position="184"/>
        <end position="202"/>
    </location>
</feature>
<dbReference type="PANTHER" id="PTHR43826:SF3">
    <property type="entry name" value="GLUCOSE-6-PHOSPHATE EXCHANGER SLC37A4"/>
    <property type="match status" value="1"/>
</dbReference>
<keyword evidence="4 6" id="KW-1133">Transmembrane helix</keyword>
<dbReference type="CDD" id="cd06174">
    <property type="entry name" value="MFS"/>
    <property type="match status" value="1"/>
</dbReference>
<evidence type="ECO:0000256" key="1">
    <source>
        <dbReference type="ARBA" id="ARBA00004651"/>
    </source>
</evidence>
<feature type="transmembrane region" description="Helical" evidence="6">
    <location>
        <begin position="271"/>
        <end position="293"/>
    </location>
</feature>
<dbReference type="GO" id="GO:0005886">
    <property type="term" value="C:plasma membrane"/>
    <property type="evidence" value="ECO:0007669"/>
    <property type="project" value="UniProtKB-SubCell"/>
</dbReference>
<evidence type="ECO:0000313" key="8">
    <source>
        <dbReference type="EMBL" id="SKB27412.1"/>
    </source>
</evidence>
<dbReference type="AlphaFoldDB" id="A0A1T4ZXJ0"/>
<evidence type="ECO:0000256" key="5">
    <source>
        <dbReference type="ARBA" id="ARBA00023136"/>
    </source>
</evidence>
<comment type="subcellular location">
    <subcellularLocation>
        <location evidence="1">Cell membrane</location>
        <topology evidence="1">Multi-pass membrane protein</topology>
    </subcellularLocation>
</comment>
<dbReference type="InterPro" id="IPR020846">
    <property type="entry name" value="MFS_dom"/>
</dbReference>
<evidence type="ECO:0000256" key="4">
    <source>
        <dbReference type="ARBA" id="ARBA00022989"/>
    </source>
</evidence>
<feature type="transmembrane region" description="Helical" evidence="6">
    <location>
        <begin position="398"/>
        <end position="418"/>
    </location>
</feature>